<evidence type="ECO:0000313" key="3">
    <source>
        <dbReference type="Proteomes" id="UP000094764"/>
    </source>
</evidence>
<organism evidence="2 3">
    <name type="scientific">Enterococcus quebecensis</name>
    <dbReference type="NCBI Taxonomy" id="903983"/>
    <lineage>
        <taxon>Bacteria</taxon>
        <taxon>Bacillati</taxon>
        <taxon>Bacillota</taxon>
        <taxon>Bacilli</taxon>
        <taxon>Lactobacillales</taxon>
        <taxon>Enterococcaceae</taxon>
        <taxon>Enterococcus</taxon>
    </lineage>
</organism>
<proteinExistence type="predicted"/>
<sequence>MKINDKIRYERKRNGWTQLDLVEKLSEITQLNVSERTIQRWENQVKPPKIIEIQCLSEVFRISSSELLNEEVSPLIDSDEELLNLGKDVQDYTHMNNYYDLLSLYFISPINNIDMVPRYDLELKGMNSYLSNYKNRSIFPMVYLLFEWIEQGREDDDINWIAKVKIEDDSIGTRSLLDPRLIFDTQELLLVKESLSEELYWFTNNIGQAMYEEKIANNLFGHEYVKKYRYL</sequence>
<keyword evidence="3" id="KW-1185">Reference proteome</keyword>
<reference evidence="3" key="1">
    <citation type="submission" date="2016-09" db="EMBL/GenBank/DDBJ databases">
        <authorList>
            <person name="Gulvik C.A."/>
        </authorList>
    </citation>
    <scope>NUCLEOTIDE SEQUENCE [LARGE SCALE GENOMIC DNA]</scope>
    <source>
        <strain evidence="3">LMG 26306</strain>
    </source>
</reference>
<gene>
    <name evidence="2" type="ORF">BCR23_05580</name>
</gene>
<protein>
    <recommendedName>
        <fullName evidence="1">HTH cro/C1-type domain-containing protein</fullName>
    </recommendedName>
</protein>
<dbReference type="SUPFAM" id="SSF47413">
    <property type="entry name" value="lambda repressor-like DNA-binding domains"/>
    <property type="match status" value="1"/>
</dbReference>
<name>A0A1E5GVN9_9ENTE</name>
<dbReference type="AlphaFoldDB" id="A0A1E5GVN9"/>
<evidence type="ECO:0000313" key="2">
    <source>
        <dbReference type="EMBL" id="OEG16360.1"/>
    </source>
</evidence>
<dbReference type="Gene3D" id="1.10.260.40">
    <property type="entry name" value="lambda repressor-like DNA-binding domains"/>
    <property type="match status" value="1"/>
</dbReference>
<dbReference type="GO" id="GO:0003677">
    <property type="term" value="F:DNA binding"/>
    <property type="evidence" value="ECO:0007669"/>
    <property type="project" value="InterPro"/>
</dbReference>
<dbReference type="EMBL" id="MIKB01000013">
    <property type="protein sequence ID" value="OEG16360.1"/>
    <property type="molecule type" value="Genomic_DNA"/>
</dbReference>
<dbReference type="SMART" id="SM00530">
    <property type="entry name" value="HTH_XRE"/>
    <property type="match status" value="1"/>
</dbReference>
<dbReference type="Pfam" id="PF01381">
    <property type="entry name" value="HTH_3"/>
    <property type="match status" value="1"/>
</dbReference>
<dbReference type="InterPro" id="IPR010982">
    <property type="entry name" value="Lambda_DNA-bd_dom_sf"/>
</dbReference>
<dbReference type="PROSITE" id="PS50943">
    <property type="entry name" value="HTH_CROC1"/>
    <property type="match status" value="1"/>
</dbReference>
<feature type="domain" description="HTH cro/C1-type" evidence="1">
    <location>
        <begin position="7"/>
        <end position="67"/>
    </location>
</feature>
<dbReference type="OrthoDB" id="9812495at2"/>
<dbReference type="Proteomes" id="UP000094764">
    <property type="component" value="Unassembled WGS sequence"/>
</dbReference>
<dbReference type="InterPro" id="IPR001387">
    <property type="entry name" value="Cro/C1-type_HTH"/>
</dbReference>
<comment type="caution">
    <text evidence="2">The sequence shown here is derived from an EMBL/GenBank/DDBJ whole genome shotgun (WGS) entry which is preliminary data.</text>
</comment>
<accession>A0A1E5GVN9</accession>
<dbReference type="STRING" id="903983.BCR23_05580"/>
<dbReference type="RefSeq" id="WP_069634814.1">
    <property type="nucleotide sequence ID" value="NZ_JXKZ01000015.1"/>
</dbReference>
<evidence type="ECO:0000259" key="1">
    <source>
        <dbReference type="PROSITE" id="PS50943"/>
    </source>
</evidence>
<dbReference type="CDD" id="cd00093">
    <property type="entry name" value="HTH_XRE"/>
    <property type="match status" value="1"/>
</dbReference>